<dbReference type="Pfam" id="PF03717">
    <property type="entry name" value="PBP_dimer"/>
    <property type="match status" value="1"/>
</dbReference>
<keyword evidence="8" id="KW-0132">Cell division</keyword>
<keyword evidence="8" id="KW-0131">Cell cycle</keyword>
<dbReference type="GO" id="GO:0071555">
    <property type="term" value="P:cell wall organization"/>
    <property type="evidence" value="ECO:0007669"/>
    <property type="project" value="TreeGrafter"/>
</dbReference>
<evidence type="ECO:0000259" key="7">
    <source>
        <dbReference type="Pfam" id="PF03717"/>
    </source>
</evidence>
<dbReference type="InterPro" id="IPR036138">
    <property type="entry name" value="PBP_dimer_sf"/>
</dbReference>
<dbReference type="InterPro" id="IPR001460">
    <property type="entry name" value="PCN-bd_Tpept"/>
</dbReference>
<feature type="region of interest" description="Disordered" evidence="4">
    <location>
        <begin position="214"/>
        <end position="237"/>
    </location>
</feature>
<comment type="similarity">
    <text evidence="2">Belongs to the transpeptidase family.</text>
</comment>
<dbReference type="PANTHER" id="PTHR30627:SF26">
    <property type="entry name" value="PENICILLIN-BINDING PROTEIN 2B"/>
    <property type="match status" value="1"/>
</dbReference>
<evidence type="ECO:0000256" key="4">
    <source>
        <dbReference type="SAM" id="MobiDB-lite"/>
    </source>
</evidence>
<dbReference type="AlphaFoldDB" id="W7YR77"/>
<feature type="domain" description="Penicillin-binding protein dimerisation" evidence="7">
    <location>
        <begin position="52"/>
        <end position="229"/>
    </location>
</feature>
<sequence length="475" mass="52693">MVKRIKLRTLLIGGFITLLFVILIVRIFVLQVVQADKWHTTALKNWSKGYPIAATRGTISDRNGNALAIDAPAYTIVVNPRVIHANNMEDEVVEGLHRILNKNEDDLHTLLNTKAIDSKTKAYDYVISREVRNEGLKVDEATKNKVKEFSDTLTKQLKKNNRKKAADSGISFLTQSKRYYPKGQLAAHVLGFVDREGKAIMGLESKLDKELKGTPGKINYQSDGSGDKLPNPKETLEPAVNGNNYKLTIDDTIQYYIEDAMKEAYDLYKPISMTVIAADPKNMEILGLANLPTFDPNTFWESEDAFSNFAVRAIYEPGSTFKIVTLAGTIQEKLFNPTATYMSGRVLVKGTRSTYLHDINRSGWGPITYLEGVKRSSNVAFVKMGEMLGKDKLAKYIDDFGFGAKTGIELPGEITGMITLKNPVQTATASYGHGVTVTPIQQLAAISAIANGGKLLKPHIIKEMIDQYGKNTKYE</sequence>
<keyword evidence="9" id="KW-1185">Reference proteome</keyword>
<keyword evidence="5" id="KW-1133">Transmembrane helix</keyword>
<feature type="domain" description="Penicillin-binding protein transpeptidase" evidence="6">
    <location>
        <begin position="273"/>
        <end position="470"/>
    </location>
</feature>
<comment type="caution">
    <text evidence="8">The sequence shown here is derived from an EMBL/GenBank/DDBJ whole genome shotgun (WGS) entry which is preliminary data.</text>
</comment>
<keyword evidence="5" id="KW-0812">Transmembrane</keyword>
<protein>
    <submittedName>
        <fullName evidence="8">Cell division protein FtsI</fullName>
    </submittedName>
</protein>
<dbReference type="SUPFAM" id="SSF56519">
    <property type="entry name" value="Penicillin binding protein dimerisation domain"/>
    <property type="match status" value="1"/>
</dbReference>
<evidence type="ECO:0000256" key="5">
    <source>
        <dbReference type="SAM" id="Phobius"/>
    </source>
</evidence>
<dbReference type="Gene3D" id="3.40.710.10">
    <property type="entry name" value="DD-peptidase/beta-lactamase superfamily"/>
    <property type="match status" value="1"/>
</dbReference>
<evidence type="ECO:0000256" key="2">
    <source>
        <dbReference type="ARBA" id="ARBA00007171"/>
    </source>
</evidence>
<evidence type="ECO:0000313" key="8">
    <source>
        <dbReference type="EMBL" id="GAF07081.1"/>
    </source>
</evidence>
<dbReference type="InterPro" id="IPR012338">
    <property type="entry name" value="Beta-lactam/transpept-like"/>
</dbReference>
<evidence type="ECO:0000256" key="3">
    <source>
        <dbReference type="ARBA" id="ARBA00023136"/>
    </source>
</evidence>
<dbReference type="SUPFAM" id="SSF56601">
    <property type="entry name" value="beta-lactamase/transpeptidase-like"/>
    <property type="match status" value="1"/>
</dbReference>
<dbReference type="Proteomes" id="UP000019364">
    <property type="component" value="Unassembled WGS sequence"/>
</dbReference>
<dbReference type="RefSeq" id="WP_081765325.1">
    <property type="nucleotide sequence ID" value="NZ_BAVZ01000002.1"/>
</dbReference>
<dbReference type="Pfam" id="PF00905">
    <property type="entry name" value="Transpeptidase"/>
    <property type="match status" value="1"/>
</dbReference>
<evidence type="ECO:0000259" key="6">
    <source>
        <dbReference type="Pfam" id="PF00905"/>
    </source>
</evidence>
<proteinExistence type="inferred from homology"/>
<dbReference type="InterPro" id="IPR005311">
    <property type="entry name" value="PBP_dimer"/>
</dbReference>
<name>W7YR77_9BACL</name>
<dbReference type="Gene3D" id="3.90.1310.10">
    <property type="entry name" value="Penicillin-binding protein 2a (Domain 2)"/>
    <property type="match status" value="1"/>
</dbReference>
<comment type="subcellular location">
    <subcellularLocation>
        <location evidence="1">Membrane</location>
    </subcellularLocation>
</comment>
<dbReference type="eggNOG" id="COG0768">
    <property type="taxonomic scope" value="Bacteria"/>
</dbReference>
<keyword evidence="3 5" id="KW-0472">Membrane</keyword>
<evidence type="ECO:0000256" key="1">
    <source>
        <dbReference type="ARBA" id="ARBA00004370"/>
    </source>
</evidence>
<gene>
    <name evidence="8" type="ORF">JCM16418_1070</name>
</gene>
<dbReference type="InterPro" id="IPR050515">
    <property type="entry name" value="Beta-lactam/transpept"/>
</dbReference>
<dbReference type="STRING" id="1236976.JCM16418_1070"/>
<dbReference type="PANTHER" id="PTHR30627">
    <property type="entry name" value="PEPTIDOGLYCAN D,D-TRANSPEPTIDASE"/>
    <property type="match status" value="1"/>
</dbReference>
<dbReference type="EMBL" id="BAVZ01000002">
    <property type="protein sequence ID" value="GAF07081.1"/>
    <property type="molecule type" value="Genomic_DNA"/>
</dbReference>
<dbReference type="GO" id="GO:0051301">
    <property type="term" value="P:cell division"/>
    <property type="evidence" value="ECO:0007669"/>
    <property type="project" value="UniProtKB-KW"/>
</dbReference>
<evidence type="ECO:0000313" key="9">
    <source>
        <dbReference type="Proteomes" id="UP000019364"/>
    </source>
</evidence>
<dbReference type="GO" id="GO:0005886">
    <property type="term" value="C:plasma membrane"/>
    <property type="evidence" value="ECO:0007669"/>
    <property type="project" value="TreeGrafter"/>
</dbReference>
<accession>W7YR77</accession>
<dbReference type="OrthoDB" id="9804124at2"/>
<feature type="transmembrane region" description="Helical" evidence="5">
    <location>
        <begin position="7"/>
        <end position="29"/>
    </location>
</feature>
<organism evidence="8 9">
    <name type="scientific">Paenibacillus pini JCM 16418</name>
    <dbReference type="NCBI Taxonomy" id="1236976"/>
    <lineage>
        <taxon>Bacteria</taxon>
        <taxon>Bacillati</taxon>
        <taxon>Bacillota</taxon>
        <taxon>Bacilli</taxon>
        <taxon>Bacillales</taxon>
        <taxon>Paenibacillaceae</taxon>
        <taxon>Paenibacillus</taxon>
    </lineage>
</organism>
<dbReference type="GO" id="GO:0008658">
    <property type="term" value="F:penicillin binding"/>
    <property type="evidence" value="ECO:0007669"/>
    <property type="project" value="InterPro"/>
</dbReference>
<reference evidence="8 9" key="1">
    <citation type="journal article" date="2014" name="Genome Announc.">
        <title>Draft Genome Sequence of Paenibacillus pini JCM 16418T, Isolated from the Rhizosphere of Pine Tree.</title>
        <authorList>
            <person name="Yuki M."/>
            <person name="Oshima K."/>
            <person name="Suda W."/>
            <person name="Oshida Y."/>
            <person name="Kitamura K."/>
            <person name="Iida Y."/>
            <person name="Hattori M."/>
            <person name="Ohkuma M."/>
        </authorList>
    </citation>
    <scope>NUCLEOTIDE SEQUENCE [LARGE SCALE GENOMIC DNA]</scope>
    <source>
        <strain evidence="8 9">JCM 16418</strain>
    </source>
</reference>